<evidence type="ECO:0000313" key="7">
    <source>
        <dbReference type="EMBL" id="PHP66014.1"/>
    </source>
</evidence>
<dbReference type="Pfam" id="PF02826">
    <property type="entry name" value="2-Hacid_dh_C"/>
    <property type="match status" value="1"/>
</dbReference>
<dbReference type="PROSITE" id="PS00065">
    <property type="entry name" value="D_2_HYDROXYACID_DH_1"/>
    <property type="match status" value="1"/>
</dbReference>
<dbReference type="Gene3D" id="3.40.50.720">
    <property type="entry name" value="NAD(P)-binding Rossmann-like Domain"/>
    <property type="match status" value="2"/>
</dbReference>
<evidence type="ECO:0000313" key="8">
    <source>
        <dbReference type="Proteomes" id="UP000221168"/>
    </source>
</evidence>
<dbReference type="Proteomes" id="UP000221168">
    <property type="component" value="Unassembled WGS sequence"/>
</dbReference>
<organism evidence="7 8">
    <name type="scientific">Zhengella mangrovi</name>
    <dbReference type="NCBI Taxonomy" id="1982044"/>
    <lineage>
        <taxon>Bacteria</taxon>
        <taxon>Pseudomonadati</taxon>
        <taxon>Pseudomonadota</taxon>
        <taxon>Alphaproteobacteria</taxon>
        <taxon>Hyphomicrobiales</taxon>
        <taxon>Notoacmeibacteraceae</taxon>
        <taxon>Zhengella</taxon>
    </lineage>
</organism>
<keyword evidence="8" id="KW-1185">Reference proteome</keyword>
<dbReference type="InterPro" id="IPR029752">
    <property type="entry name" value="D-isomer_DH_CS1"/>
</dbReference>
<feature type="domain" description="D-isomer specific 2-hydroxyacid dehydrogenase catalytic" evidence="5">
    <location>
        <begin position="42"/>
        <end position="312"/>
    </location>
</feature>
<dbReference type="AlphaFoldDB" id="A0A2G1QKL7"/>
<keyword evidence="3" id="KW-0520">NAD</keyword>
<evidence type="ECO:0000256" key="3">
    <source>
        <dbReference type="ARBA" id="ARBA00023027"/>
    </source>
</evidence>
<dbReference type="SUPFAM" id="SSF52283">
    <property type="entry name" value="Formate/glycerate dehydrogenase catalytic domain-like"/>
    <property type="match status" value="1"/>
</dbReference>
<dbReference type="GO" id="GO:0005829">
    <property type="term" value="C:cytosol"/>
    <property type="evidence" value="ECO:0007669"/>
    <property type="project" value="TreeGrafter"/>
</dbReference>
<dbReference type="EMBL" id="PDVP01000010">
    <property type="protein sequence ID" value="PHP66014.1"/>
    <property type="molecule type" value="Genomic_DNA"/>
</dbReference>
<dbReference type="FunFam" id="3.40.50.720:FF:000213">
    <property type="entry name" value="Putative 2-hydroxyacid dehydrogenase"/>
    <property type="match status" value="1"/>
</dbReference>
<dbReference type="SUPFAM" id="SSF51735">
    <property type="entry name" value="NAD(P)-binding Rossmann-fold domains"/>
    <property type="match status" value="1"/>
</dbReference>
<dbReference type="GO" id="GO:0030267">
    <property type="term" value="F:glyoxylate reductase (NADPH) activity"/>
    <property type="evidence" value="ECO:0007669"/>
    <property type="project" value="TreeGrafter"/>
</dbReference>
<dbReference type="InterPro" id="IPR006139">
    <property type="entry name" value="D-isomer_2_OHA_DH_cat_dom"/>
</dbReference>
<evidence type="ECO:0000259" key="5">
    <source>
        <dbReference type="Pfam" id="PF00389"/>
    </source>
</evidence>
<dbReference type="PANTHER" id="PTHR10996">
    <property type="entry name" value="2-HYDROXYACID DEHYDROGENASE-RELATED"/>
    <property type="match status" value="1"/>
</dbReference>
<gene>
    <name evidence="7" type="ORF">CSC94_15500</name>
</gene>
<dbReference type="InterPro" id="IPR006140">
    <property type="entry name" value="D-isomer_DH_NAD-bd"/>
</dbReference>
<dbReference type="InterPro" id="IPR050223">
    <property type="entry name" value="D-isomer_2-hydroxyacid_DH"/>
</dbReference>
<proteinExistence type="inferred from homology"/>
<keyword evidence="1" id="KW-0521">NADP</keyword>
<reference evidence="7 8" key="1">
    <citation type="submission" date="2017-10" db="EMBL/GenBank/DDBJ databases">
        <title>Sedimentibacterium mangrovi gen. nov., sp. nov., a novel member of family Phyllobacteriacea isolated from mangrove sediment.</title>
        <authorList>
            <person name="Liao H."/>
            <person name="Tian Y."/>
        </authorList>
    </citation>
    <scope>NUCLEOTIDE SEQUENCE [LARGE SCALE GENOMIC DNA]</scope>
    <source>
        <strain evidence="7 8">X9-2-2</strain>
    </source>
</reference>
<evidence type="ECO:0000256" key="1">
    <source>
        <dbReference type="ARBA" id="ARBA00022857"/>
    </source>
</evidence>
<evidence type="ECO:0000256" key="2">
    <source>
        <dbReference type="ARBA" id="ARBA00023002"/>
    </source>
</evidence>
<accession>A0A2G1QKL7</accession>
<feature type="domain" description="D-isomer specific 2-hydroxyacid dehydrogenase NAD-binding" evidence="6">
    <location>
        <begin position="109"/>
        <end position="281"/>
    </location>
</feature>
<sequence length="322" mass="34355">MKPDLLLVGGTTPRTLAALEDRFTVHPGREVTDWDAFLAKNGEAIVAVATNGHDGLKPDIMAKLPNLKVISCFGVGYDAIDAKAAAERGILVTHTPNVLNNDVANTAILLMLAVSRRVLRDDAYVRAGKWSGFGAAPLTSSIEGKKVGILGLGRIGETIARKLEAGFGCAISYHSRNPKDVSWRYCPDLVEMAREVDYLVVITPGGAATSKLVNRAVIEALGPEGTLINVARGTVIDEKEMVDALVDGRLGAAGLDVFENEPHVPEALFPLENVVLLPHVGSATVETRRAMGDLTVENLVRFFDEGTVTSPVPECARLVKKG</sequence>
<name>A0A2G1QKL7_9HYPH</name>
<dbReference type="GO" id="GO:0051287">
    <property type="term" value="F:NAD binding"/>
    <property type="evidence" value="ECO:0007669"/>
    <property type="project" value="InterPro"/>
</dbReference>
<dbReference type="RefSeq" id="WP_099307279.1">
    <property type="nucleotide sequence ID" value="NZ_PDVP01000010.1"/>
</dbReference>
<dbReference type="Pfam" id="PF00389">
    <property type="entry name" value="2-Hacid_dh"/>
    <property type="match status" value="1"/>
</dbReference>
<dbReference type="CDD" id="cd12156">
    <property type="entry name" value="HPPR"/>
    <property type="match status" value="1"/>
</dbReference>
<evidence type="ECO:0000259" key="6">
    <source>
        <dbReference type="Pfam" id="PF02826"/>
    </source>
</evidence>
<comment type="caution">
    <text evidence="7">The sequence shown here is derived from an EMBL/GenBank/DDBJ whole genome shotgun (WGS) entry which is preliminary data.</text>
</comment>
<dbReference type="OrthoDB" id="9793626at2"/>
<protein>
    <submittedName>
        <fullName evidence="7">Hydroxyacid dehydrogenase</fullName>
    </submittedName>
</protein>
<evidence type="ECO:0000256" key="4">
    <source>
        <dbReference type="RuleBase" id="RU003719"/>
    </source>
</evidence>
<dbReference type="InterPro" id="IPR036291">
    <property type="entry name" value="NAD(P)-bd_dom_sf"/>
</dbReference>
<keyword evidence="2 4" id="KW-0560">Oxidoreductase</keyword>
<dbReference type="PANTHER" id="PTHR10996:SF178">
    <property type="entry name" value="2-HYDROXYACID DEHYDROGENASE YGL185C-RELATED"/>
    <property type="match status" value="1"/>
</dbReference>
<comment type="similarity">
    <text evidence="4">Belongs to the D-isomer specific 2-hydroxyacid dehydrogenase family.</text>
</comment>
<dbReference type="GO" id="GO:0016618">
    <property type="term" value="F:hydroxypyruvate reductase [NAD(P)H] activity"/>
    <property type="evidence" value="ECO:0007669"/>
    <property type="project" value="TreeGrafter"/>
</dbReference>